<evidence type="ECO:0000256" key="4">
    <source>
        <dbReference type="ARBA" id="ARBA00022449"/>
    </source>
</evidence>
<evidence type="ECO:0000256" key="2">
    <source>
        <dbReference type="ARBA" id="ARBA00005551"/>
    </source>
</evidence>
<dbReference type="AlphaFoldDB" id="A0A4S3JZ84"/>
<dbReference type="Gene3D" id="1.20.1530.20">
    <property type="match status" value="1"/>
</dbReference>
<dbReference type="GO" id="GO:0016020">
    <property type="term" value="C:membrane"/>
    <property type="evidence" value="ECO:0007669"/>
    <property type="project" value="UniProtKB-SubCell"/>
</dbReference>
<dbReference type="GO" id="GO:0006813">
    <property type="term" value="P:potassium ion transport"/>
    <property type="evidence" value="ECO:0007669"/>
    <property type="project" value="InterPro"/>
</dbReference>
<name>A0A4S3JZ84_9GAMM</name>
<accession>A0A4S3JZ84</accession>
<evidence type="ECO:0000259" key="10">
    <source>
        <dbReference type="PROSITE" id="PS51201"/>
    </source>
</evidence>
<dbReference type="PANTHER" id="PTHR42751:SF1">
    <property type="entry name" value="CATION_PROTON ANTIPORTER YBAL-RELATED"/>
    <property type="match status" value="1"/>
</dbReference>
<feature type="transmembrane region" description="Helical" evidence="9">
    <location>
        <begin position="59"/>
        <end position="80"/>
    </location>
</feature>
<dbReference type="Pfam" id="PF00999">
    <property type="entry name" value="Na_H_Exchanger"/>
    <property type="match status" value="1"/>
</dbReference>
<dbReference type="InterPro" id="IPR038770">
    <property type="entry name" value="Na+/solute_symporter_sf"/>
</dbReference>
<keyword evidence="7" id="KW-0406">Ion transport</keyword>
<keyword evidence="3" id="KW-0813">Transport</keyword>
<dbReference type="InterPro" id="IPR006153">
    <property type="entry name" value="Cation/H_exchanger_TM"/>
</dbReference>
<dbReference type="SUPFAM" id="SSF51735">
    <property type="entry name" value="NAD(P)-binding Rossmann-fold domains"/>
    <property type="match status" value="1"/>
</dbReference>
<evidence type="ECO:0000313" key="11">
    <source>
        <dbReference type="EMBL" id="TDU31423.1"/>
    </source>
</evidence>
<evidence type="ECO:0000256" key="8">
    <source>
        <dbReference type="ARBA" id="ARBA00023136"/>
    </source>
</evidence>
<dbReference type="InterPro" id="IPR036291">
    <property type="entry name" value="NAD(P)-bd_dom_sf"/>
</dbReference>
<keyword evidence="4" id="KW-0050">Antiport</keyword>
<keyword evidence="6 9" id="KW-1133">Transmembrane helix</keyword>
<evidence type="ECO:0000313" key="12">
    <source>
        <dbReference type="Proteomes" id="UP000295341"/>
    </source>
</evidence>
<comment type="caution">
    <text evidence="11">The sequence shown here is derived from an EMBL/GenBank/DDBJ whole genome shotgun (WGS) entry which is preliminary data.</text>
</comment>
<dbReference type="GO" id="GO:0015297">
    <property type="term" value="F:antiporter activity"/>
    <property type="evidence" value="ECO:0007669"/>
    <property type="project" value="UniProtKB-KW"/>
</dbReference>
<evidence type="ECO:0000256" key="3">
    <source>
        <dbReference type="ARBA" id="ARBA00022448"/>
    </source>
</evidence>
<feature type="transmembrane region" description="Helical" evidence="9">
    <location>
        <begin position="6"/>
        <end position="28"/>
    </location>
</feature>
<sequence>MTVEHDLPLIGTVSMGLGIAFIAGLAASRVGLPPLVGYLLAGVVVGPFTPGIVADSSIASELAEIGVILLMFGVGTHFSIRDLWAVRRIALPGAVVQIAVATGLGVLAARVWGWSIGAALVFGLALSVASTVVMLRALQERGLVDSVKGRIAVGWLVVEDLVMVLALILLPAFAGFLGGTPGHAPGVGESLAVTVALTFLKIAIFFALMYVIGLRLFPWLSAQLTRSGSAELATLFVTAVAISLAYGAAVGFGVSFALGAFLAGVVVNEAGLTHRFSSQVQVLEHVFAVLFFVSVGMLLDPAILWTEPLKVLMVLAIIMIGKTLAAMALVLLLRHPLRTALTVSASLAQIGEFSFILAGLGLSLGLLPPEGRDLILAGAILSITLNPVVFRLSDWIASRQADDVPATPVTSADSLLVETRQVVLVGYGRVGRTVGKDLAKAGIPFTVVEQNRDTVERLRKRGIHVISGDASTADLITQAPLDRTRLVVLAIPNIHEARRVFDLIKAANPTIDIVVRADDEVESEYFRDNGALEVLIAENELGHAMSRLVTRDSRVSA</sequence>
<feature type="transmembrane region" description="Helical" evidence="9">
    <location>
        <begin position="311"/>
        <end position="333"/>
    </location>
</feature>
<dbReference type="EMBL" id="SOBT01000008">
    <property type="protein sequence ID" value="TDU31423.1"/>
    <property type="molecule type" value="Genomic_DNA"/>
</dbReference>
<comment type="similarity">
    <text evidence="2">Belongs to the monovalent cation:proton antiporter 2 (CPA2) transporter (TC 2.A.37) family.</text>
</comment>
<evidence type="ECO:0000256" key="9">
    <source>
        <dbReference type="SAM" id="Phobius"/>
    </source>
</evidence>
<evidence type="ECO:0000256" key="5">
    <source>
        <dbReference type="ARBA" id="ARBA00022692"/>
    </source>
</evidence>
<proteinExistence type="inferred from homology"/>
<reference evidence="11 12" key="1">
    <citation type="submission" date="2019-03" db="EMBL/GenBank/DDBJ databases">
        <title>Genomic Encyclopedia of Type Strains, Phase IV (KMG-IV): sequencing the most valuable type-strain genomes for metagenomic binning, comparative biology and taxonomic classification.</title>
        <authorList>
            <person name="Goeker M."/>
        </authorList>
    </citation>
    <scope>NUCLEOTIDE SEQUENCE [LARGE SCALE GENOMIC DNA]</scope>
    <source>
        <strain evidence="11 12">DSM 26377</strain>
    </source>
</reference>
<dbReference type="PROSITE" id="PS51201">
    <property type="entry name" value="RCK_N"/>
    <property type="match status" value="1"/>
</dbReference>
<dbReference type="PANTHER" id="PTHR42751">
    <property type="entry name" value="SODIUM/HYDROGEN EXCHANGER FAMILY/TRKA DOMAIN PROTEIN"/>
    <property type="match status" value="1"/>
</dbReference>
<dbReference type="OrthoDB" id="9781411at2"/>
<protein>
    <submittedName>
        <fullName evidence="11">Kef-type potassium/proton antiporter (CPA2 family)</fullName>
    </submittedName>
</protein>
<dbReference type="GO" id="GO:1902600">
    <property type="term" value="P:proton transmembrane transport"/>
    <property type="evidence" value="ECO:0007669"/>
    <property type="project" value="InterPro"/>
</dbReference>
<dbReference type="Gene3D" id="3.40.50.720">
    <property type="entry name" value="NAD(P)-binding Rossmann-like Domain"/>
    <property type="match status" value="1"/>
</dbReference>
<feature type="transmembrane region" description="Helical" evidence="9">
    <location>
        <begin position="89"/>
        <end position="108"/>
    </location>
</feature>
<keyword evidence="12" id="KW-1185">Reference proteome</keyword>
<keyword evidence="8 9" id="KW-0472">Membrane</keyword>
<feature type="domain" description="RCK N-terminal" evidence="10">
    <location>
        <begin position="419"/>
        <end position="536"/>
    </location>
</feature>
<comment type="subcellular location">
    <subcellularLocation>
        <location evidence="1">Membrane</location>
        <topology evidence="1">Multi-pass membrane protein</topology>
    </subcellularLocation>
</comment>
<dbReference type="RefSeq" id="WP_133880003.1">
    <property type="nucleotide sequence ID" value="NZ_MWIN01000039.1"/>
</dbReference>
<feature type="transmembrane region" description="Helical" evidence="9">
    <location>
        <begin position="191"/>
        <end position="217"/>
    </location>
</feature>
<keyword evidence="5 9" id="KW-0812">Transmembrane</keyword>
<feature type="transmembrane region" description="Helical" evidence="9">
    <location>
        <begin position="35"/>
        <end position="53"/>
    </location>
</feature>
<dbReference type="Pfam" id="PF02254">
    <property type="entry name" value="TrkA_N"/>
    <property type="match status" value="1"/>
</dbReference>
<organism evidence="11 12">
    <name type="scientific">Panacagrimonas perspica</name>
    <dbReference type="NCBI Taxonomy" id="381431"/>
    <lineage>
        <taxon>Bacteria</taxon>
        <taxon>Pseudomonadati</taxon>
        <taxon>Pseudomonadota</taxon>
        <taxon>Gammaproteobacteria</taxon>
        <taxon>Nevskiales</taxon>
        <taxon>Nevskiaceae</taxon>
        <taxon>Panacagrimonas</taxon>
    </lineage>
</organism>
<evidence type="ECO:0000256" key="6">
    <source>
        <dbReference type="ARBA" id="ARBA00022989"/>
    </source>
</evidence>
<evidence type="ECO:0000256" key="1">
    <source>
        <dbReference type="ARBA" id="ARBA00004141"/>
    </source>
</evidence>
<feature type="transmembrane region" description="Helical" evidence="9">
    <location>
        <begin position="252"/>
        <end position="270"/>
    </location>
</feature>
<dbReference type="InterPro" id="IPR003148">
    <property type="entry name" value="RCK_N"/>
</dbReference>
<evidence type="ECO:0000256" key="7">
    <source>
        <dbReference type="ARBA" id="ARBA00023065"/>
    </source>
</evidence>
<gene>
    <name evidence="11" type="ORF">DFR24_0791</name>
</gene>
<feature type="transmembrane region" description="Helical" evidence="9">
    <location>
        <begin position="156"/>
        <end position="179"/>
    </location>
</feature>
<feature type="transmembrane region" description="Helical" evidence="9">
    <location>
        <begin position="114"/>
        <end position="135"/>
    </location>
</feature>
<feature type="transmembrane region" description="Helical" evidence="9">
    <location>
        <begin position="282"/>
        <end position="305"/>
    </location>
</feature>
<dbReference type="Proteomes" id="UP000295341">
    <property type="component" value="Unassembled WGS sequence"/>
</dbReference>